<dbReference type="GO" id="GO:0030272">
    <property type="term" value="F:5-formyltetrahydrofolate cyclo-ligase activity"/>
    <property type="evidence" value="ECO:0007669"/>
    <property type="project" value="UniProtKB-EC"/>
</dbReference>
<dbReference type="eggNOG" id="COG0212">
    <property type="taxonomic scope" value="Bacteria"/>
</dbReference>
<dbReference type="EC" id="6.3.3.2" evidence="5"/>
<evidence type="ECO:0000313" key="7">
    <source>
        <dbReference type="Proteomes" id="UP000000440"/>
    </source>
</evidence>
<evidence type="ECO:0000256" key="1">
    <source>
        <dbReference type="ARBA" id="ARBA00010638"/>
    </source>
</evidence>
<dbReference type="STRING" id="197221.gene:10747572"/>
<dbReference type="InterPro" id="IPR037171">
    <property type="entry name" value="NagB/RpiA_transferase-like"/>
</dbReference>
<dbReference type="NCBIfam" id="TIGR02727">
    <property type="entry name" value="MTHFS_bact"/>
    <property type="match status" value="1"/>
</dbReference>
<dbReference type="GO" id="GO:0005524">
    <property type="term" value="F:ATP binding"/>
    <property type="evidence" value="ECO:0007669"/>
    <property type="project" value="UniProtKB-KW"/>
</dbReference>
<gene>
    <name evidence="6" type="ordered locus">tll0980</name>
</gene>
<evidence type="ECO:0000256" key="2">
    <source>
        <dbReference type="ARBA" id="ARBA00022741"/>
    </source>
</evidence>
<keyword evidence="5" id="KW-0479">Metal-binding</keyword>
<dbReference type="SUPFAM" id="SSF100950">
    <property type="entry name" value="NagB/RpiA/CoA transferase-like"/>
    <property type="match status" value="1"/>
</dbReference>
<dbReference type="EMBL" id="BA000039">
    <property type="protein sequence ID" value="BAC08532.1"/>
    <property type="molecule type" value="Genomic_DNA"/>
</dbReference>
<accession>Q8DK86</accession>
<dbReference type="InterPro" id="IPR024185">
    <property type="entry name" value="FTHF_cligase-like_sf"/>
</dbReference>
<keyword evidence="3 4" id="KW-0067">ATP-binding</keyword>
<dbReference type="PANTHER" id="PTHR23407">
    <property type="entry name" value="ATPASE INHIBITOR/5-FORMYLTETRAHYDROFOLATE CYCLO-LIGASE"/>
    <property type="match status" value="1"/>
</dbReference>
<name>Q8DK86_THEVB</name>
<sequence>MIDKAMIDKGRLRQHYLEWRQHLSDREWQDRSRRICQQLFDHPQFQQATTVLTYVPHRREPDLRSLWSVPKQWGLPRVVGRNLQWHCFDGKEDTLQQGPYGLWQPSPDAPPIDPAGVDLCLIPAVACDRRGYRLGYGAGFFDRLFAHPDWQHVCRWGIVFEAAVVEELPHDPWDLRLQAICTESGLWEIR</sequence>
<dbReference type="GO" id="GO:0035999">
    <property type="term" value="P:tetrahydrofolate interconversion"/>
    <property type="evidence" value="ECO:0007669"/>
    <property type="project" value="TreeGrafter"/>
</dbReference>
<feature type="binding site" evidence="4">
    <location>
        <position position="60"/>
    </location>
    <ligand>
        <name>substrate</name>
    </ligand>
</feature>
<dbReference type="InterPro" id="IPR002698">
    <property type="entry name" value="FTHF_cligase"/>
</dbReference>
<dbReference type="PIRSF" id="PIRSF006806">
    <property type="entry name" value="FTHF_cligase"/>
    <property type="match status" value="1"/>
</dbReference>
<proteinExistence type="inferred from homology"/>
<dbReference type="EnsemblBacteria" id="BAC08532">
    <property type="protein sequence ID" value="BAC08532"/>
    <property type="gene ID" value="BAC08532"/>
</dbReference>
<evidence type="ECO:0000256" key="3">
    <source>
        <dbReference type="ARBA" id="ARBA00022840"/>
    </source>
</evidence>
<protein>
    <recommendedName>
        <fullName evidence="5">5-formyltetrahydrofolate cyclo-ligase</fullName>
        <ecNumber evidence="5">6.3.3.2</ecNumber>
    </recommendedName>
</protein>
<evidence type="ECO:0000256" key="5">
    <source>
        <dbReference type="RuleBase" id="RU361279"/>
    </source>
</evidence>
<keyword evidence="7" id="KW-1185">Reference proteome</keyword>
<keyword evidence="2 4" id="KW-0547">Nucleotide-binding</keyword>
<organism evidence="6 7">
    <name type="scientific">Thermosynechococcus vestitus (strain NIES-2133 / IAM M-273 / BP-1)</name>
    <dbReference type="NCBI Taxonomy" id="197221"/>
    <lineage>
        <taxon>Bacteria</taxon>
        <taxon>Bacillati</taxon>
        <taxon>Cyanobacteriota</taxon>
        <taxon>Cyanophyceae</taxon>
        <taxon>Acaryochloridales</taxon>
        <taxon>Thermosynechococcaceae</taxon>
        <taxon>Thermosynechococcus</taxon>
    </lineage>
</organism>
<dbReference type="KEGG" id="tel:tll0980"/>
<feature type="binding site" evidence="4">
    <location>
        <begin position="9"/>
        <end position="13"/>
    </location>
    <ligand>
        <name>ATP</name>
        <dbReference type="ChEBI" id="CHEBI:30616"/>
    </ligand>
</feature>
<dbReference type="PATRIC" id="fig|197221.4.peg.1030"/>
<dbReference type="Gene3D" id="3.40.50.10420">
    <property type="entry name" value="NagB/RpiA/CoA transferase-like"/>
    <property type="match status" value="1"/>
</dbReference>
<dbReference type="PANTHER" id="PTHR23407:SF1">
    <property type="entry name" value="5-FORMYLTETRAHYDROFOLATE CYCLO-LIGASE"/>
    <property type="match status" value="1"/>
</dbReference>
<comment type="cofactor">
    <cofactor evidence="5">
        <name>Mg(2+)</name>
        <dbReference type="ChEBI" id="CHEBI:18420"/>
    </cofactor>
</comment>
<reference evidence="6 7" key="1">
    <citation type="journal article" date="2002" name="DNA Res.">
        <title>Complete genome structure of the thermophilic cyanobacterium Thermosynechococcus elongatus BP-1.</title>
        <authorList>
            <person name="Nakamura Y."/>
            <person name="Kaneko T."/>
            <person name="Sato S."/>
            <person name="Ikeuchi M."/>
            <person name="Katoh H."/>
            <person name="Sasamoto S."/>
            <person name="Watanabe A."/>
            <person name="Iriguchi M."/>
            <person name="Kawashima K."/>
            <person name="Kimura T."/>
            <person name="Kishida Y."/>
            <person name="Kiyokawa C."/>
            <person name="Kohara M."/>
            <person name="Matsumoto M."/>
            <person name="Matsuno A."/>
            <person name="Nakazaki N."/>
            <person name="Shimpo S."/>
            <person name="Sugimoto M."/>
            <person name="Takeuchi C."/>
            <person name="Yamada M."/>
            <person name="Tabata S."/>
        </authorList>
    </citation>
    <scope>NUCLEOTIDE SEQUENCE [LARGE SCALE GENOMIC DNA]</scope>
    <source>
        <strain evidence="7">IAM M-273 / NIES-2133 / BP-1</strain>
    </source>
</reference>
<evidence type="ECO:0000313" key="6">
    <source>
        <dbReference type="EMBL" id="BAC08532.1"/>
    </source>
</evidence>
<dbReference type="AlphaFoldDB" id="Q8DK86"/>
<dbReference type="Pfam" id="PF01812">
    <property type="entry name" value="5-FTHF_cyc-lig"/>
    <property type="match status" value="1"/>
</dbReference>
<comment type="catalytic activity">
    <reaction evidence="5">
        <text>(6S)-5-formyl-5,6,7,8-tetrahydrofolate + ATP = (6R)-5,10-methenyltetrahydrofolate + ADP + phosphate</text>
        <dbReference type="Rhea" id="RHEA:10488"/>
        <dbReference type="ChEBI" id="CHEBI:30616"/>
        <dbReference type="ChEBI" id="CHEBI:43474"/>
        <dbReference type="ChEBI" id="CHEBI:57455"/>
        <dbReference type="ChEBI" id="CHEBI:57457"/>
        <dbReference type="ChEBI" id="CHEBI:456216"/>
        <dbReference type="EC" id="6.3.3.2"/>
    </reaction>
</comment>
<comment type="similarity">
    <text evidence="1 5">Belongs to the 5-formyltetrahydrofolate cyclo-ligase family.</text>
</comment>
<dbReference type="GO" id="GO:0046872">
    <property type="term" value="F:metal ion binding"/>
    <property type="evidence" value="ECO:0007669"/>
    <property type="project" value="UniProtKB-KW"/>
</dbReference>
<evidence type="ECO:0000256" key="4">
    <source>
        <dbReference type="PIRSR" id="PIRSR006806-1"/>
    </source>
</evidence>
<dbReference type="GO" id="GO:0009396">
    <property type="term" value="P:folic acid-containing compound biosynthetic process"/>
    <property type="evidence" value="ECO:0007669"/>
    <property type="project" value="TreeGrafter"/>
</dbReference>
<feature type="binding site" evidence="4">
    <location>
        <position position="55"/>
    </location>
    <ligand>
        <name>substrate</name>
    </ligand>
</feature>
<keyword evidence="5" id="KW-0460">Magnesium</keyword>
<dbReference type="Proteomes" id="UP000000440">
    <property type="component" value="Chromosome"/>
</dbReference>